<dbReference type="Gene3D" id="3.30.420.10">
    <property type="entry name" value="Ribonuclease H-like superfamily/Ribonuclease H"/>
    <property type="match status" value="1"/>
</dbReference>
<dbReference type="InterPro" id="IPR036397">
    <property type="entry name" value="RNaseH_sf"/>
</dbReference>
<dbReference type="Proteomes" id="UP000499080">
    <property type="component" value="Unassembled WGS sequence"/>
</dbReference>
<accession>A0A4Y2EQ57</accession>
<sequence>MGTAASFLFYSQRVVHSLTALLLYDYFESEDIHRMDWPVRSPDLNPIQHVCDALGRGNAARNSSSRIIQELKTSLLQEWDRLQKSLIDCHLYNMMLNCESCMTVRGNQSPY</sequence>
<evidence type="ECO:0000313" key="2">
    <source>
        <dbReference type="Proteomes" id="UP000499080"/>
    </source>
</evidence>
<proteinExistence type="predicted"/>
<protein>
    <recommendedName>
        <fullName evidence="3">Tc1-like transposase DDE domain-containing protein</fullName>
    </recommendedName>
</protein>
<comment type="caution">
    <text evidence="1">The sequence shown here is derived from an EMBL/GenBank/DDBJ whole genome shotgun (WGS) entry which is preliminary data.</text>
</comment>
<name>A0A4Y2EQ57_ARAVE</name>
<reference evidence="1 2" key="1">
    <citation type="journal article" date="2019" name="Sci. Rep.">
        <title>Orb-weaving spider Araneus ventricosus genome elucidates the spidroin gene catalogue.</title>
        <authorList>
            <person name="Kono N."/>
            <person name="Nakamura H."/>
            <person name="Ohtoshi R."/>
            <person name="Moran D.A.P."/>
            <person name="Shinohara A."/>
            <person name="Yoshida Y."/>
            <person name="Fujiwara M."/>
            <person name="Mori M."/>
            <person name="Tomita M."/>
            <person name="Arakawa K."/>
        </authorList>
    </citation>
    <scope>NUCLEOTIDE SEQUENCE [LARGE SCALE GENOMIC DNA]</scope>
</reference>
<keyword evidence="2" id="KW-1185">Reference proteome</keyword>
<dbReference type="AlphaFoldDB" id="A0A4Y2EQ57"/>
<evidence type="ECO:0000313" key="1">
    <source>
        <dbReference type="EMBL" id="GBM30055.1"/>
    </source>
</evidence>
<gene>
    <name evidence="1" type="ORF">AVEN_88271_1</name>
</gene>
<organism evidence="1 2">
    <name type="scientific">Araneus ventricosus</name>
    <name type="common">Orbweaver spider</name>
    <name type="synonym">Epeira ventricosa</name>
    <dbReference type="NCBI Taxonomy" id="182803"/>
    <lineage>
        <taxon>Eukaryota</taxon>
        <taxon>Metazoa</taxon>
        <taxon>Ecdysozoa</taxon>
        <taxon>Arthropoda</taxon>
        <taxon>Chelicerata</taxon>
        <taxon>Arachnida</taxon>
        <taxon>Araneae</taxon>
        <taxon>Araneomorphae</taxon>
        <taxon>Entelegynae</taxon>
        <taxon>Araneoidea</taxon>
        <taxon>Araneidae</taxon>
        <taxon>Araneus</taxon>
    </lineage>
</organism>
<evidence type="ECO:0008006" key="3">
    <source>
        <dbReference type="Google" id="ProtNLM"/>
    </source>
</evidence>
<dbReference type="GO" id="GO:0003676">
    <property type="term" value="F:nucleic acid binding"/>
    <property type="evidence" value="ECO:0007669"/>
    <property type="project" value="InterPro"/>
</dbReference>
<dbReference type="EMBL" id="BGPR01000651">
    <property type="protein sequence ID" value="GBM30055.1"/>
    <property type="molecule type" value="Genomic_DNA"/>
</dbReference>
<dbReference type="OrthoDB" id="25402at2759"/>